<keyword evidence="2" id="KW-0879">Wnt signaling pathway</keyword>
<dbReference type="Ensembl" id="ENSSTUT00000115147.1">
    <property type="protein sequence ID" value="ENSSTUP00000107481.1"/>
    <property type="gene ID" value="ENSSTUG00000047557.1"/>
</dbReference>
<evidence type="ECO:0000256" key="2">
    <source>
        <dbReference type="RuleBase" id="RU367129"/>
    </source>
</evidence>
<keyword evidence="2" id="KW-0221">Differentiation</keyword>
<evidence type="ECO:0000313" key="4">
    <source>
        <dbReference type="Ensembl" id="ENSSTUP00000107481.1"/>
    </source>
</evidence>
<dbReference type="GO" id="GO:0030154">
    <property type="term" value="P:cell differentiation"/>
    <property type="evidence" value="ECO:0007669"/>
    <property type="project" value="UniProtKB-UniRule"/>
</dbReference>
<dbReference type="InterPro" id="IPR029058">
    <property type="entry name" value="AB_hydrolase_fold"/>
</dbReference>
<comment type="subcellular location">
    <subcellularLocation>
        <location evidence="2">Cytoplasm</location>
    </subcellularLocation>
</comment>
<dbReference type="SUPFAM" id="SSF53474">
    <property type="entry name" value="alpha/beta-Hydrolases"/>
    <property type="match status" value="1"/>
</dbReference>
<evidence type="ECO:0000256" key="3">
    <source>
        <dbReference type="SAM" id="MobiDB-lite"/>
    </source>
</evidence>
<dbReference type="GO" id="GO:0016055">
    <property type="term" value="P:Wnt signaling pathway"/>
    <property type="evidence" value="ECO:0007669"/>
    <property type="project" value="UniProtKB-UniRule"/>
</dbReference>
<name>A0A674EHH6_SALTR</name>
<dbReference type="Proteomes" id="UP000472277">
    <property type="component" value="Chromosome 28"/>
</dbReference>
<reference evidence="4" key="2">
    <citation type="submission" date="2025-09" db="UniProtKB">
        <authorList>
            <consortium name="Ensembl"/>
        </authorList>
    </citation>
    <scope>IDENTIFICATION</scope>
</reference>
<evidence type="ECO:0000256" key="1">
    <source>
        <dbReference type="ARBA" id="ARBA00005598"/>
    </source>
</evidence>
<dbReference type="GO" id="GO:0007399">
    <property type="term" value="P:nervous system development"/>
    <property type="evidence" value="ECO:0007669"/>
    <property type="project" value="UniProtKB-KW"/>
</dbReference>
<dbReference type="GeneTree" id="ENSGT00950000182872"/>
<sequence length="361" mass="39977">MDELQDVQLTEIKPLLTNKNGRNFQDFDCQEHDIETPHGVLHVTMRGTPKGNRPVILTYHDIGLNHKSCFNTLFNFEDMQEITSHFAVVHVDAPGQQEGAPPFPTSYQYPTMDELSEMLPSVMTQLNVNSVIGIGVGAGAYILSRLALNEPALVEGLVLINVDPCAKGWMDWAASKMSGWTSNLVDIVMAHHFSDDELSDNQEITQTYRLHIAQDINQDNLALFCNSYNSRRDLEIERPITGLTEDTVECNSRLNPTKTTLLKVCPPHSLTQATPPPKHSYAYKQQISSYLTSYCNCSPLSLLSVVPTASMTRLVRSRTHSASSMGSVEGTRSRTHTQLEGATAASPAVEQARPQTMEVSC</sequence>
<proteinExistence type="inferred from homology"/>
<comment type="function">
    <text evidence="2">Contributes to the regulation of the Wnt signaling pathway. Down-regulates CTNNB1-mediated transcriptional activation of target genes. May be involved in neuron differentiation.</text>
</comment>
<keyword evidence="2" id="KW-0524">Neurogenesis</keyword>
<keyword evidence="2" id="KW-0217">Developmental protein</keyword>
<evidence type="ECO:0000313" key="5">
    <source>
        <dbReference type="Proteomes" id="UP000472277"/>
    </source>
</evidence>
<keyword evidence="2" id="KW-0963">Cytoplasm</keyword>
<feature type="region of interest" description="Disordered" evidence="3">
    <location>
        <begin position="317"/>
        <end position="361"/>
    </location>
</feature>
<dbReference type="Pfam" id="PF03096">
    <property type="entry name" value="Ndr"/>
    <property type="match status" value="1"/>
</dbReference>
<accession>A0A674EHH6</accession>
<dbReference type="Gene3D" id="3.40.50.1820">
    <property type="entry name" value="alpha/beta hydrolase"/>
    <property type="match status" value="1"/>
</dbReference>
<dbReference type="AlphaFoldDB" id="A0A674EHH6"/>
<reference evidence="4" key="1">
    <citation type="submission" date="2025-08" db="UniProtKB">
        <authorList>
            <consortium name="Ensembl"/>
        </authorList>
    </citation>
    <scope>IDENTIFICATION</scope>
</reference>
<dbReference type="InterPro" id="IPR004142">
    <property type="entry name" value="NDRG"/>
</dbReference>
<organism evidence="4 5">
    <name type="scientific">Salmo trutta</name>
    <name type="common">Brown trout</name>
    <dbReference type="NCBI Taxonomy" id="8032"/>
    <lineage>
        <taxon>Eukaryota</taxon>
        <taxon>Metazoa</taxon>
        <taxon>Chordata</taxon>
        <taxon>Craniata</taxon>
        <taxon>Vertebrata</taxon>
        <taxon>Euteleostomi</taxon>
        <taxon>Actinopterygii</taxon>
        <taxon>Neopterygii</taxon>
        <taxon>Teleostei</taxon>
        <taxon>Protacanthopterygii</taxon>
        <taxon>Salmoniformes</taxon>
        <taxon>Salmonidae</taxon>
        <taxon>Salmoninae</taxon>
        <taxon>Salmo</taxon>
    </lineage>
</organism>
<keyword evidence="5" id="KW-1185">Reference proteome</keyword>
<comment type="similarity">
    <text evidence="1 2">Belongs to the NDRG family.</text>
</comment>
<dbReference type="GO" id="GO:0005737">
    <property type="term" value="C:cytoplasm"/>
    <property type="evidence" value="ECO:0007669"/>
    <property type="project" value="UniProtKB-SubCell"/>
</dbReference>
<dbReference type="PANTHER" id="PTHR11034">
    <property type="entry name" value="N-MYC DOWNSTREAM REGULATED"/>
    <property type="match status" value="1"/>
</dbReference>
<protein>
    <recommendedName>
        <fullName evidence="2">Protein NDRG2</fullName>
    </recommendedName>
</protein>
<gene>
    <name evidence="4" type="primary">NDRG3</name>
    <name evidence="4" type="synonym">ndrg3b</name>
</gene>